<proteinExistence type="predicted"/>
<keyword evidence="2" id="KW-1185">Reference proteome</keyword>
<evidence type="ECO:0000313" key="1">
    <source>
        <dbReference type="EMBL" id="QDV55158.1"/>
    </source>
</evidence>
<sequence>METSDLALNQRIAVKAHWLKGRIVWGTVERTFHSERYKGENDWMKKHGGLKDGTFLFKPDNDGHHRLVQLSDVV</sequence>
<reference evidence="1 2" key="1">
    <citation type="submission" date="2019-02" db="EMBL/GenBank/DDBJ databases">
        <title>Deep-cultivation of Planctomycetes and their phenomic and genomic characterization uncovers novel biology.</title>
        <authorList>
            <person name="Wiegand S."/>
            <person name="Jogler M."/>
            <person name="Boedeker C."/>
            <person name="Pinto D."/>
            <person name="Vollmers J."/>
            <person name="Rivas-Marin E."/>
            <person name="Kohn T."/>
            <person name="Peeters S.H."/>
            <person name="Heuer A."/>
            <person name="Rast P."/>
            <person name="Oberbeckmann S."/>
            <person name="Bunk B."/>
            <person name="Jeske O."/>
            <person name="Meyerdierks A."/>
            <person name="Storesund J.E."/>
            <person name="Kallscheuer N."/>
            <person name="Luecker S."/>
            <person name="Lage O.M."/>
            <person name="Pohl T."/>
            <person name="Merkel B.J."/>
            <person name="Hornburger P."/>
            <person name="Mueller R.-W."/>
            <person name="Bruemmer F."/>
            <person name="Labrenz M."/>
            <person name="Spormann A.M."/>
            <person name="Op den Camp H."/>
            <person name="Overmann J."/>
            <person name="Amann R."/>
            <person name="Jetten M.S.M."/>
            <person name="Mascher T."/>
            <person name="Medema M.H."/>
            <person name="Devos D.P."/>
            <person name="Kaster A.-K."/>
            <person name="Ovreas L."/>
            <person name="Rohde M."/>
            <person name="Galperin M.Y."/>
            <person name="Jogler C."/>
        </authorList>
    </citation>
    <scope>NUCLEOTIDE SEQUENCE [LARGE SCALE GENOMIC DNA]</scope>
    <source>
        <strain evidence="1 2">Mal33</strain>
    </source>
</reference>
<accession>A0A518IPZ5</accession>
<dbReference type="RefSeq" id="WP_145282923.1">
    <property type="nucleotide sequence ID" value="NZ_CP036318.1"/>
</dbReference>
<gene>
    <name evidence="1" type="ORF">Mal33_11270</name>
</gene>
<name>A0A518IPZ5_9BACT</name>
<dbReference type="Proteomes" id="UP000316770">
    <property type="component" value="Chromosome"/>
</dbReference>
<dbReference type="EMBL" id="CP036318">
    <property type="protein sequence ID" value="QDV55158.1"/>
    <property type="molecule type" value="Genomic_DNA"/>
</dbReference>
<evidence type="ECO:0000313" key="2">
    <source>
        <dbReference type="Proteomes" id="UP000316770"/>
    </source>
</evidence>
<protein>
    <submittedName>
        <fullName evidence="1">Uncharacterized protein</fullName>
    </submittedName>
</protein>
<dbReference type="AlphaFoldDB" id="A0A518IPZ5"/>
<organism evidence="1 2">
    <name type="scientific">Rosistilla oblonga</name>
    <dbReference type="NCBI Taxonomy" id="2527990"/>
    <lineage>
        <taxon>Bacteria</taxon>
        <taxon>Pseudomonadati</taxon>
        <taxon>Planctomycetota</taxon>
        <taxon>Planctomycetia</taxon>
        <taxon>Pirellulales</taxon>
        <taxon>Pirellulaceae</taxon>
        <taxon>Rosistilla</taxon>
    </lineage>
</organism>